<feature type="region of interest" description="Disordered" evidence="5">
    <location>
        <begin position="783"/>
        <end position="814"/>
    </location>
</feature>
<sequence length="881" mass="90741">MQSGAAWAILLLIGAVSASVIDITETQRFVSNSPVAGSKFGVGMVVHGDMALFGQSTEDVSDIGTLYRYERTSDPLWSFQEEILLPTADLMHGFAHSIATNGETIVIGAFGVDSSVAGSGAVFIMEEVGSLWSTTAKLIADTPAAGDQFGYSVAISGDTIVIGSPEYSASGAVYIFENTGSGWDQRQVLSPYALGSGAGFGRSVAIDGDFLVVGADRATVSGVTLVGQAFVYRHTGSGWVFNAVLGPKERTSGTYFGWPVDISGDTIVVGADGTFVTGDQVGAAYVYAWDDVAWDRSSVFYGPVGGSLFGASVAVHEDVIAVGAYGAPRNGAANGIVQVFRRSQGEWAEAEVLLSSDAAVSEYLGYQLALDGDTVLAAATGTDMVYFFDNQWGYCPPGTYNAAGACVDCSTLGEYAAWNQTACSPAAVGSYSDDYRTEVACTDDGAAATAGWFVDPSDHTKQRPCDDGWYSSDPGQAGCTACEPLTSTPADGEPHTACTGYVMDTGDVMTVNATVMTTPLDSATIDGVNCAVLHDNGLTYVVPIIVPSDGEIAKGEYTVAMTFGALVETATVIVPDDIAVDPTVTLDGLTLTATQLGTVCPDAFEVDTVGWSSHTSVTLLGLDANSGTVTCTASAALSSENITNLAPYFTTVAAASSDETDGIVCLGLADVAFSSTSLVTISVDGTPLTLALVTGLVCGDTAMPFDDVMSSSTIEATFGATVIATSTPDQTSSSSSIGTIVAAVAVGVVVLAVVGLITLVVIVDCAVVLVGAPIGITLFRTRKSKKGKRDRRTKARDKRLETTTPAQLPETVKPPLLPPVNVGVSLPKDTPPSSVLGDTVSALNTPVGLGPRLPAIPGRPTLPPLGKIAPPTLDNIPFVKN</sequence>
<feature type="repeat" description="FG-GAP" evidence="4">
    <location>
        <begin position="242"/>
        <end position="296"/>
    </location>
</feature>
<keyword evidence="3" id="KW-0325">Glycoprotein</keyword>
<evidence type="ECO:0000256" key="1">
    <source>
        <dbReference type="ARBA" id="ARBA00022729"/>
    </source>
</evidence>
<dbReference type="Pfam" id="PF14312">
    <property type="entry name" value="FG-GAP_2"/>
    <property type="match status" value="3"/>
</dbReference>
<reference evidence="8" key="1">
    <citation type="submission" date="2021-05" db="EMBL/GenBank/DDBJ databases">
        <title>A free-living protist that lacks canonical eukaryotic 1 DNA replication and segregation systems.</title>
        <authorList>
            <person name="Salas-Leiva D.E."/>
            <person name="Tromer E.C."/>
            <person name="Curtis B.A."/>
            <person name="Jerlstrom-Hultqvist J."/>
            <person name="Kolisko M."/>
            <person name="Yi Z."/>
            <person name="Salas-Leiva J.S."/>
            <person name="Gallot-Lavallee L."/>
            <person name="Kops G.J.P.L."/>
            <person name="Archibald J.M."/>
            <person name="Simpson A.G.B."/>
            <person name="Roger A.J."/>
        </authorList>
    </citation>
    <scope>NUCLEOTIDE SEQUENCE</scope>
    <source>
        <strain evidence="8">BICM</strain>
    </source>
</reference>
<keyword evidence="9" id="KW-1185">Reference proteome</keyword>
<evidence type="ECO:0000256" key="7">
    <source>
        <dbReference type="SAM" id="SignalP"/>
    </source>
</evidence>
<accession>A0A8J6B8Z0</accession>
<name>A0A8J6B8Z0_9EUKA</name>
<evidence type="ECO:0000256" key="2">
    <source>
        <dbReference type="ARBA" id="ARBA00022737"/>
    </source>
</evidence>
<evidence type="ECO:0000313" key="9">
    <source>
        <dbReference type="Proteomes" id="UP000717585"/>
    </source>
</evidence>
<evidence type="ECO:0000256" key="3">
    <source>
        <dbReference type="ARBA" id="ARBA00023180"/>
    </source>
</evidence>
<keyword evidence="1 7" id="KW-0732">Signal</keyword>
<evidence type="ECO:0000256" key="4">
    <source>
        <dbReference type="PROSITE-ProRule" id="PRU00803"/>
    </source>
</evidence>
<keyword evidence="6" id="KW-0812">Transmembrane</keyword>
<dbReference type="OrthoDB" id="188207at2759"/>
<dbReference type="SUPFAM" id="SSF69318">
    <property type="entry name" value="Integrin alpha N-terminal domain"/>
    <property type="match status" value="1"/>
</dbReference>
<evidence type="ECO:0000313" key="8">
    <source>
        <dbReference type="EMBL" id="KAG9395237.1"/>
    </source>
</evidence>
<keyword evidence="6" id="KW-1133">Transmembrane helix</keyword>
<proteinExistence type="predicted"/>
<protein>
    <submittedName>
        <fullName evidence="8">FG-GAP repeat</fullName>
    </submittedName>
</protein>
<dbReference type="InterPro" id="IPR013519">
    <property type="entry name" value="Int_alpha_beta-p"/>
</dbReference>
<dbReference type="EMBL" id="JAHDYR010000012">
    <property type="protein sequence ID" value="KAG9395237.1"/>
    <property type="molecule type" value="Genomic_DNA"/>
</dbReference>
<feature type="transmembrane region" description="Helical" evidence="6">
    <location>
        <begin position="746"/>
        <end position="779"/>
    </location>
</feature>
<organism evidence="8 9">
    <name type="scientific">Carpediemonas membranifera</name>
    <dbReference type="NCBI Taxonomy" id="201153"/>
    <lineage>
        <taxon>Eukaryota</taxon>
        <taxon>Metamonada</taxon>
        <taxon>Carpediemonas-like organisms</taxon>
        <taxon>Carpediemonas</taxon>
    </lineage>
</organism>
<feature type="compositionally biased region" description="Basic residues" evidence="5">
    <location>
        <begin position="783"/>
        <end position="797"/>
    </location>
</feature>
<dbReference type="SMART" id="SM00191">
    <property type="entry name" value="Int_alpha"/>
    <property type="match status" value="4"/>
</dbReference>
<feature type="signal peptide" evidence="7">
    <location>
        <begin position="1"/>
        <end position="18"/>
    </location>
</feature>
<feature type="chain" id="PRO_5035177519" evidence="7">
    <location>
        <begin position="19"/>
        <end position="881"/>
    </location>
</feature>
<keyword evidence="2" id="KW-0677">Repeat</keyword>
<keyword evidence="6" id="KW-0472">Membrane</keyword>
<dbReference type="PANTHER" id="PTHR36220:SF1">
    <property type="entry name" value="GAMMA TUBULIN COMPLEX COMPONENT C-TERMINAL DOMAIN-CONTAINING PROTEIN"/>
    <property type="match status" value="1"/>
</dbReference>
<dbReference type="InterPro" id="IPR013517">
    <property type="entry name" value="FG-GAP"/>
</dbReference>
<gene>
    <name evidence="8" type="ORF">J8273_0457</name>
</gene>
<dbReference type="AlphaFoldDB" id="A0A8J6B8Z0"/>
<dbReference type="Gene3D" id="2.130.10.130">
    <property type="entry name" value="Integrin alpha, N-terminal"/>
    <property type="match status" value="2"/>
</dbReference>
<evidence type="ECO:0000256" key="6">
    <source>
        <dbReference type="SAM" id="Phobius"/>
    </source>
</evidence>
<dbReference type="SMART" id="SM01411">
    <property type="entry name" value="Ephrin_rec_like"/>
    <property type="match status" value="2"/>
</dbReference>
<dbReference type="Proteomes" id="UP000717585">
    <property type="component" value="Unassembled WGS sequence"/>
</dbReference>
<comment type="caution">
    <text evidence="8">The sequence shown here is derived from an EMBL/GenBank/DDBJ whole genome shotgun (WGS) entry which is preliminary data.</text>
</comment>
<dbReference type="PROSITE" id="PS51470">
    <property type="entry name" value="FG_GAP"/>
    <property type="match status" value="2"/>
</dbReference>
<dbReference type="PANTHER" id="PTHR36220">
    <property type="entry name" value="UNNAMED PRODUCT"/>
    <property type="match status" value="1"/>
</dbReference>
<evidence type="ECO:0000256" key="5">
    <source>
        <dbReference type="SAM" id="MobiDB-lite"/>
    </source>
</evidence>
<dbReference type="InterPro" id="IPR028994">
    <property type="entry name" value="Integrin_alpha_N"/>
</dbReference>
<feature type="repeat" description="FG-GAP" evidence="4">
    <location>
        <begin position="135"/>
        <end position="185"/>
    </location>
</feature>